<dbReference type="PROSITE" id="PS50850">
    <property type="entry name" value="MFS"/>
    <property type="match status" value="1"/>
</dbReference>
<reference evidence="7" key="1">
    <citation type="journal article" date="2023" name="Mol. Phylogenet. Evol.">
        <title>Genome-scale phylogeny and comparative genomics of the fungal order Sordariales.</title>
        <authorList>
            <person name="Hensen N."/>
            <person name="Bonometti L."/>
            <person name="Westerberg I."/>
            <person name="Brannstrom I.O."/>
            <person name="Guillou S."/>
            <person name="Cros-Aarteil S."/>
            <person name="Calhoun S."/>
            <person name="Haridas S."/>
            <person name="Kuo A."/>
            <person name="Mondo S."/>
            <person name="Pangilinan J."/>
            <person name="Riley R."/>
            <person name="LaButti K."/>
            <person name="Andreopoulos B."/>
            <person name="Lipzen A."/>
            <person name="Chen C."/>
            <person name="Yan M."/>
            <person name="Daum C."/>
            <person name="Ng V."/>
            <person name="Clum A."/>
            <person name="Steindorff A."/>
            <person name="Ohm R.A."/>
            <person name="Martin F."/>
            <person name="Silar P."/>
            <person name="Natvig D.O."/>
            <person name="Lalanne C."/>
            <person name="Gautier V."/>
            <person name="Ament-Velasquez S.L."/>
            <person name="Kruys A."/>
            <person name="Hutchinson M.I."/>
            <person name="Powell A.J."/>
            <person name="Barry K."/>
            <person name="Miller A.N."/>
            <person name="Grigoriev I.V."/>
            <person name="Debuchy R."/>
            <person name="Gladieux P."/>
            <person name="Hiltunen Thoren M."/>
            <person name="Johannesson H."/>
        </authorList>
    </citation>
    <scope>NUCLEOTIDE SEQUENCE</scope>
    <source>
        <strain evidence="7">CBS 532.94</strain>
    </source>
</reference>
<evidence type="ECO:0000313" key="7">
    <source>
        <dbReference type="EMBL" id="KAK4235180.1"/>
    </source>
</evidence>
<dbReference type="Pfam" id="PF07690">
    <property type="entry name" value="MFS_1"/>
    <property type="match status" value="1"/>
</dbReference>
<dbReference type="GO" id="GO:0016020">
    <property type="term" value="C:membrane"/>
    <property type="evidence" value="ECO:0007669"/>
    <property type="project" value="UniProtKB-SubCell"/>
</dbReference>
<evidence type="ECO:0000256" key="5">
    <source>
        <dbReference type="SAM" id="Phobius"/>
    </source>
</evidence>
<dbReference type="GO" id="GO:0140115">
    <property type="term" value="P:export across plasma membrane"/>
    <property type="evidence" value="ECO:0007669"/>
    <property type="project" value="UniProtKB-ARBA"/>
</dbReference>
<evidence type="ECO:0000256" key="1">
    <source>
        <dbReference type="ARBA" id="ARBA00004141"/>
    </source>
</evidence>
<feature type="transmembrane region" description="Helical" evidence="5">
    <location>
        <begin position="458"/>
        <end position="479"/>
    </location>
</feature>
<feature type="transmembrane region" description="Helical" evidence="5">
    <location>
        <begin position="323"/>
        <end position="342"/>
    </location>
</feature>
<reference evidence="7" key="2">
    <citation type="submission" date="2023-05" db="EMBL/GenBank/DDBJ databases">
        <authorList>
            <consortium name="Lawrence Berkeley National Laboratory"/>
            <person name="Steindorff A."/>
            <person name="Hensen N."/>
            <person name="Bonometti L."/>
            <person name="Westerberg I."/>
            <person name="Brannstrom I.O."/>
            <person name="Guillou S."/>
            <person name="Cros-Aarteil S."/>
            <person name="Calhoun S."/>
            <person name="Haridas S."/>
            <person name="Kuo A."/>
            <person name="Mondo S."/>
            <person name="Pangilinan J."/>
            <person name="Riley R."/>
            <person name="Labutti K."/>
            <person name="Andreopoulos B."/>
            <person name="Lipzen A."/>
            <person name="Chen C."/>
            <person name="Yanf M."/>
            <person name="Daum C."/>
            <person name="Ng V."/>
            <person name="Clum A."/>
            <person name="Ohm R."/>
            <person name="Martin F."/>
            <person name="Silar P."/>
            <person name="Natvig D."/>
            <person name="Lalanne C."/>
            <person name="Gautier V."/>
            <person name="Ament-Velasquez S.L."/>
            <person name="Kruys A."/>
            <person name="Hutchinson M.I."/>
            <person name="Powell A.J."/>
            <person name="Barry K."/>
            <person name="Miller A.N."/>
            <person name="Grigoriev I.V."/>
            <person name="Debuchy R."/>
            <person name="Gladieux P."/>
            <person name="Thoren M.H."/>
            <person name="Johannesson H."/>
        </authorList>
    </citation>
    <scope>NUCLEOTIDE SEQUENCE</scope>
    <source>
        <strain evidence="7">CBS 532.94</strain>
    </source>
</reference>
<evidence type="ECO:0000259" key="6">
    <source>
        <dbReference type="PROSITE" id="PS50850"/>
    </source>
</evidence>
<dbReference type="InterPro" id="IPR005829">
    <property type="entry name" value="Sugar_transporter_CS"/>
</dbReference>
<feature type="transmembrane region" description="Helical" evidence="5">
    <location>
        <begin position="147"/>
        <end position="168"/>
    </location>
</feature>
<dbReference type="SUPFAM" id="SSF103473">
    <property type="entry name" value="MFS general substrate transporter"/>
    <property type="match status" value="1"/>
</dbReference>
<comment type="subcellular location">
    <subcellularLocation>
        <location evidence="1">Membrane</location>
        <topology evidence="1">Multi-pass membrane protein</topology>
    </subcellularLocation>
</comment>
<sequence length="493" mass="54124">MDKQTSAVGDTKGDLVPASSDLEVGQQANTSLLITWASDEDPGHPHNWHDVRKWVITVLLSLGGLVTLMSGAMLAPALASIASDLDTSQDEAQIFLSVFVLSFAFGPMALAPLAEAFGRRPVWIVSSCFYILWNTVAGFSTTSGLLIASRLLAGIGASVDFAVCNPVLADLWPPSQRGKSFAIATFIPLLGPALGPIIGGAVTQTIGWRWLFWVLSIFNGLLVLVGLVVFPETYEIILLRQRAAKLRKQTGQPYYVEDDGSEPLRSKLYRALTRPVRLLATQPILQVMSLFLAYNFGILYIVLSTFASLWMERYDQTEAQSGLHYLALVMGYTFAAQMGARLTDRIWHYLKAKAGNKDTAPEYRVPLMVPGAVLIPTGLFIYGWTAERHTHWIWPDVGIALFGCGIILNTQAMQAYVMDAYRTYLASASAASQFLRSIAGFAFPLFAPLMYRTLGYGWGNSLLAFLSLAIGLPAPLLLWRYGARIRAMGKPQW</sequence>
<dbReference type="InterPro" id="IPR020846">
    <property type="entry name" value="MFS_dom"/>
</dbReference>
<name>A0AAN7C4N9_9PEZI</name>
<keyword evidence="2 5" id="KW-0812">Transmembrane</keyword>
<dbReference type="FunFam" id="1.20.1250.20:FF:000011">
    <property type="entry name" value="MFS multidrug transporter, putative"/>
    <property type="match status" value="1"/>
</dbReference>
<evidence type="ECO:0000256" key="4">
    <source>
        <dbReference type="ARBA" id="ARBA00023136"/>
    </source>
</evidence>
<dbReference type="PANTHER" id="PTHR23502">
    <property type="entry name" value="MAJOR FACILITATOR SUPERFAMILY"/>
    <property type="match status" value="1"/>
</dbReference>
<keyword evidence="3 5" id="KW-1133">Transmembrane helix</keyword>
<dbReference type="InterPro" id="IPR036259">
    <property type="entry name" value="MFS_trans_sf"/>
</dbReference>
<evidence type="ECO:0000256" key="3">
    <source>
        <dbReference type="ARBA" id="ARBA00022989"/>
    </source>
</evidence>
<feature type="domain" description="Major facilitator superfamily (MFS) profile" evidence="6">
    <location>
        <begin position="56"/>
        <end position="486"/>
    </location>
</feature>
<organism evidence="7 8">
    <name type="scientific">Achaetomium macrosporum</name>
    <dbReference type="NCBI Taxonomy" id="79813"/>
    <lineage>
        <taxon>Eukaryota</taxon>
        <taxon>Fungi</taxon>
        <taxon>Dikarya</taxon>
        <taxon>Ascomycota</taxon>
        <taxon>Pezizomycotina</taxon>
        <taxon>Sordariomycetes</taxon>
        <taxon>Sordariomycetidae</taxon>
        <taxon>Sordariales</taxon>
        <taxon>Chaetomiaceae</taxon>
        <taxon>Achaetomium</taxon>
    </lineage>
</organism>
<comment type="caution">
    <text evidence="7">The sequence shown here is derived from an EMBL/GenBank/DDBJ whole genome shotgun (WGS) entry which is preliminary data.</text>
</comment>
<dbReference type="EMBL" id="MU860290">
    <property type="protein sequence ID" value="KAK4235180.1"/>
    <property type="molecule type" value="Genomic_DNA"/>
</dbReference>
<accession>A0AAN7C4N9</accession>
<keyword evidence="8" id="KW-1185">Reference proteome</keyword>
<dbReference type="GO" id="GO:0022857">
    <property type="term" value="F:transmembrane transporter activity"/>
    <property type="evidence" value="ECO:0007669"/>
    <property type="project" value="InterPro"/>
</dbReference>
<dbReference type="Gene3D" id="1.20.1250.20">
    <property type="entry name" value="MFS general substrate transporter like domains"/>
    <property type="match status" value="1"/>
</dbReference>
<feature type="transmembrane region" description="Helical" evidence="5">
    <location>
        <begin position="424"/>
        <end position="446"/>
    </location>
</feature>
<feature type="transmembrane region" description="Helical" evidence="5">
    <location>
        <begin position="287"/>
        <end position="311"/>
    </location>
</feature>
<dbReference type="GO" id="GO:0042908">
    <property type="term" value="P:xenobiotic transport"/>
    <property type="evidence" value="ECO:0007669"/>
    <property type="project" value="UniProtKB-ARBA"/>
</dbReference>
<dbReference type="Proteomes" id="UP001303760">
    <property type="component" value="Unassembled WGS sequence"/>
</dbReference>
<feature type="transmembrane region" description="Helical" evidence="5">
    <location>
        <begin position="392"/>
        <end position="412"/>
    </location>
</feature>
<proteinExistence type="predicted"/>
<feature type="transmembrane region" description="Helical" evidence="5">
    <location>
        <begin position="54"/>
        <end position="82"/>
    </location>
</feature>
<evidence type="ECO:0000256" key="2">
    <source>
        <dbReference type="ARBA" id="ARBA00022692"/>
    </source>
</evidence>
<protein>
    <submittedName>
        <fullName evidence="7">Major facilitator superfamily domain-containing protein</fullName>
    </submittedName>
</protein>
<evidence type="ECO:0000313" key="8">
    <source>
        <dbReference type="Proteomes" id="UP001303760"/>
    </source>
</evidence>
<dbReference type="PANTHER" id="PTHR23502:SF60">
    <property type="entry name" value="MAJOR FACILITATOR SUPERFAMILY (MFS) PROFILE DOMAIN-CONTAINING PROTEIN-RELATED"/>
    <property type="match status" value="1"/>
</dbReference>
<feature type="transmembrane region" description="Helical" evidence="5">
    <location>
        <begin position="94"/>
        <end position="114"/>
    </location>
</feature>
<dbReference type="CDD" id="cd17323">
    <property type="entry name" value="MFS_Tpo1_MDR_like"/>
    <property type="match status" value="1"/>
</dbReference>
<dbReference type="AlphaFoldDB" id="A0AAN7C4N9"/>
<gene>
    <name evidence="7" type="ORF">C8A03DRAFT_46636</name>
</gene>
<dbReference type="PROSITE" id="PS00216">
    <property type="entry name" value="SUGAR_TRANSPORT_1"/>
    <property type="match status" value="1"/>
</dbReference>
<feature type="transmembrane region" description="Helical" evidence="5">
    <location>
        <begin position="121"/>
        <end position="141"/>
    </location>
</feature>
<feature type="transmembrane region" description="Helical" evidence="5">
    <location>
        <begin position="363"/>
        <end position="386"/>
    </location>
</feature>
<feature type="transmembrane region" description="Helical" evidence="5">
    <location>
        <begin position="180"/>
        <end position="198"/>
    </location>
</feature>
<keyword evidence="4 5" id="KW-0472">Membrane</keyword>
<feature type="transmembrane region" description="Helical" evidence="5">
    <location>
        <begin position="210"/>
        <end position="230"/>
    </location>
</feature>
<dbReference type="InterPro" id="IPR011701">
    <property type="entry name" value="MFS"/>
</dbReference>